<organism evidence="1 2">
    <name type="scientific">Reticulomyxa filosa</name>
    <dbReference type="NCBI Taxonomy" id="46433"/>
    <lineage>
        <taxon>Eukaryota</taxon>
        <taxon>Sar</taxon>
        <taxon>Rhizaria</taxon>
        <taxon>Retaria</taxon>
        <taxon>Foraminifera</taxon>
        <taxon>Monothalamids</taxon>
        <taxon>Reticulomyxidae</taxon>
        <taxon>Reticulomyxa</taxon>
    </lineage>
</organism>
<dbReference type="Proteomes" id="UP000023152">
    <property type="component" value="Unassembled WGS sequence"/>
</dbReference>
<name>X6MC38_RETFI</name>
<evidence type="ECO:0000313" key="1">
    <source>
        <dbReference type="EMBL" id="ETO11583.1"/>
    </source>
</evidence>
<keyword evidence="2" id="KW-1185">Reference proteome</keyword>
<accession>X6MC38</accession>
<proteinExistence type="predicted"/>
<comment type="caution">
    <text evidence="1">The sequence shown here is derived from an EMBL/GenBank/DDBJ whole genome shotgun (WGS) entry which is preliminary data.</text>
</comment>
<dbReference type="AlphaFoldDB" id="X6MC38"/>
<dbReference type="EMBL" id="ASPP01022310">
    <property type="protein sequence ID" value="ETO11583.1"/>
    <property type="molecule type" value="Genomic_DNA"/>
</dbReference>
<sequence length="183" mass="21768">MVALKMNIELEIELDMQRKQSINLQRFKLYYTAQVCNKTKKRRLMKSHLKMWEEKYANSMKIMCKYANDFRHSNQAQRTEIGNIEYVVQKSINAYIFWKFWTLFVHFAVDINEQITQLAKSKSRPKSHFENAGNATDRTILLVNAKYVSIEDWQITKRQNADTRIIQVNTNAFYAESIHCNVM</sequence>
<gene>
    <name evidence="1" type="ORF">RFI_25793</name>
</gene>
<protein>
    <submittedName>
        <fullName evidence="1">Uncharacterized protein</fullName>
    </submittedName>
</protein>
<evidence type="ECO:0000313" key="2">
    <source>
        <dbReference type="Proteomes" id="UP000023152"/>
    </source>
</evidence>
<reference evidence="1 2" key="1">
    <citation type="journal article" date="2013" name="Curr. Biol.">
        <title>The Genome of the Foraminiferan Reticulomyxa filosa.</title>
        <authorList>
            <person name="Glockner G."/>
            <person name="Hulsmann N."/>
            <person name="Schleicher M."/>
            <person name="Noegel A.A."/>
            <person name="Eichinger L."/>
            <person name="Gallinger C."/>
            <person name="Pawlowski J."/>
            <person name="Sierra R."/>
            <person name="Euteneuer U."/>
            <person name="Pillet L."/>
            <person name="Moustafa A."/>
            <person name="Platzer M."/>
            <person name="Groth M."/>
            <person name="Szafranski K."/>
            <person name="Schliwa M."/>
        </authorList>
    </citation>
    <scope>NUCLEOTIDE SEQUENCE [LARGE SCALE GENOMIC DNA]</scope>
</reference>